<evidence type="ECO:0000256" key="7">
    <source>
        <dbReference type="ARBA" id="ARBA00022824"/>
    </source>
</evidence>
<evidence type="ECO:0000256" key="12">
    <source>
        <dbReference type="ARBA" id="ARBA00023136"/>
    </source>
</evidence>
<evidence type="ECO:0008006" key="15">
    <source>
        <dbReference type="Google" id="ProtNLM"/>
    </source>
</evidence>
<keyword evidence="6" id="KW-0479">Metal-binding</keyword>
<proteinExistence type="inferred from homology"/>
<evidence type="ECO:0000256" key="9">
    <source>
        <dbReference type="ARBA" id="ARBA00023002"/>
    </source>
</evidence>
<evidence type="ECO:0000256" key="5">
    <source>
        <dbReference type="ARBA" id="ARBA00022617"/>
    </source>
</evidence>
<sequence>LEFDGDDFVAQCYAFLLAGFETSATTLAFALYELSLQPDIQHTLREEITQTLKEHDQQVTYEGI</sequence>
<evidence type="ECO:0000256" key="6">
    <source>
        <dbReference type="ARBA" id="ARBA00022723"/>
    </source>
</evidence>
<dbReference type="InterPro" id="IPR050476">
    <property type="entry name" value="Insect_CytP450_Detox"/>
</dbReference>
<accession>A0A067QE47</accession>
<name>A0A067QE47_ZOONE</name>
<dbReference type="eggNOG" id="KOG0158">
    <property type="taxonomic scope" value="Eukaryota"/>
</dbReference>
<dbReference type="PANTHER" id="PTHR24292">
    <property type="entry name" value="CYTOCHROME P450"/>
    <property type="match status" value="1"/>
</dbReference>
<evidence type="ECO:0000256" key="4">
    <source>
        <dbReference type="ARBA" id="ARBA00010617"/>
    </source>
</evidence>
<evidence type="ECO:0000256" key="2">
    <source>
        <dbReference type="ARBA" id="ARBA00004174"/>
    </source>
</evidence>
<dbReference type="Proteomes" id="UP000027135">
    <property type="component" value="Unassembled WGS sequence"/>
</dbReference>
<protein>
    <recommendedName>
        <fullName evidence="15">Cytochrome P450</fullName>
    </recommendedName>
</protein>
<dbReference type="STRING" id="136037.A0A067QE47"/>
<dbReference type="EMBL" id="KK875349">
    <property type="protein sequence ID" value="KDQ71467.1"/>
    <property type="molecule type" value="Genomic_DNA"/>
</dbReference>
<keyword evidence="7" id="KW-0256">Endoplasmic reticulum</keyword>
<keyword evidence="5" id="KW-0349">Heme</keyword>
<feature type="non-terminal residue" evidence="13">
    <location>
        <position position="1"/>
    </location>
</feature>
<reference evidence="13 14" key="1">
    <citation type="journal article" date="2014" name="Nat. Commun.">
        <title>Molecular traces of alternative social organization in a termite genome.</title>
        <authorList>
            <person name="Terrapon N."/>
            <person name="Li C."/>
            <person name="Robertson H.M."/>
            <person name="Ji L."/>
            <person name="Meng X."/>
            <person name="Booth W."/>
            <person name="Chen Z."/>
            <person name="Childers C.P."/>
            <person name="Glastad K.M."/>
            <person name="Gokhale K."/>
            <person name="Gowin J."/>
            <person name="Gronenberg W."/>
            <person name="Hermansen R.A."/>
            <person name="Hu H."/>
            <person name="Hunt B.G."/>
            <person name="Huylmans A.K."/>
            <person name="Khalil S.M."/>
            <person name="Mitchell R.D."/>
            <person name="Munoz-Torres M.C."/>
            <person name="Mustard J.A."/>
            <person name="Pan H."/>
            <person name="Reese J.T."/>
            <person name="Scharf M.E."/>
            <person name="Sun F."/>
            <person name="Vogel H."/>
            <person name="Xiao J."/>
            <person name="Yang W."/>
            <person name="Yang Z."/>
            <person name="Yang Z."/>
            <person name="Zhou J."/>
            <person name="Zhu J."/>
            <person name="Brent C.S."/>
            <person name="Elsik C.G."/>
            <person name="Goodisman M.A."/>
            <person name="Liberles D.A."/>
            <person name="Roe R.M."/>
            <person name="Vargo E.L."/>
            <person name="Vilcinskas A."/>
            <person name="Wang J."/>
            <person name="Bornberg-Bauer E."/>
            <person name="Korb J."/>
            <person name="Zhang G."/>
            <person name="Liebig J."/>
        </authorList>
    </citation>
    <scope>NUCLEOTIDE SEQUENCE [LARGE SCALE GENOMIC DNA]</scope>
    <source>
        <tissue evidence="13">Whole organism</tissue>
    </source>
</reference>
<feature type="non-terminal residue" evidence="13">
    <location>
        <position position="64"/>
    </location>
</feature>
<dbReference type="GO" id="GO:0020037">
    <property type="term" value="F:heme binding"/>
    <property type="evidence" value="ECO:0007669"/>
    <property type="project" value="InterPro"/>
</dbReference>
<dbReference type="SUPFAM" id="SSF48264">
    <property type="entry name" value="Cytochrome P450"/>
    <property type="match status" value="1"/>
</dbReference>
<evidence type="ECO:0000313" key="13">
    <source>
        <dbReference type="EMBL" id="KDQ71467.1"/>
    </source>
</evidence>
<dbReference type="Gene3D" id="1.10.630.10">
    <property type="entry name" value="Cytochrome P450"/>
    <property type="match status" value="1"/>
</dbReference>
<dbReference type="Pfam" id="PF00067">
    <property type="entry name" value="p450"/>
    <property type="match status" value="1"/>
</dbReference>
<dbReference type="AlphaFoldDB" id="A0A067QE47"/>
<keyword evidence="9" id="KW-0560">Oxidoreductase</keyword>
<evidence type="ECO:0000313" key="14">
    <source>
        <dbReference type="Proteomes" id="UP000027135"/>
    </source>
</evidence>
<evidence type="ECO:0000256" key="10">
    <source>
        <dbReference type="ARBA" id="ARBA00023004"/>
    </source>
</evidence>
<dbReference type="GO" id="GO:0004497">
    <property type="term" value="F:monooxygenase activity"/>
    <property type="evidence" value="ECO:0007669"/>
    <property type="project" value="UniProtKB-KW"/>
</dbReference>
<dbReference type="PANTHER" id="PTHR24292:SF54">
    <property type="entry name" value="CYP9F3-RELATED"/>
    <property type="match status" value="1"/>
</dbReference>
<evidence type="ECO:0000256" key="11">
    <source>
        <dbReference type="ARBA" id="ARBA00023033"/>
    </source>
</evidence>
<comment type="subcellular location">
    <subcellularLocation>
        <location evidence="3">Endoplasmic reticulum membrane</location>
        <topology evidence="3">Peripheral membrane protein</topology>
    </subcellularLocation>
    <subcellularLocation>
        <location evidence="2">Microsome membrane</location>
        <topology evidence="2">Peripheral membrane protein</topology>
    </subcellularLocation>
</comment>
<keyword evidence="10" id="KW-0408">Iron</keyword>
<evidence type="ECO:0000256" key="3">
    <source>
        <dbReference type="ARBA" id="ARBA00004406"/>
    </source>
</evidence>
<keyword evidence="14" id="KW-1185">Reference proteome</keyword>
<comment type="similarity">
    <text evidence="4">Belongs to the cytochrome P450 family.</text>
</comment>
<dbReference type="InterPro" id="IPR001128">
    <property type="entry name" value="Cyt_P450"/>
</dbReference>
<dbReference type="GO" id="GO:0005789">
    <property type="term" value="C:endoplasmic reticulum membrane"/>
    <property type="evidence" value="ECO:0007669"/>
    <property type="project" value="UniProtKB-SubCell"/>
</dbReference>
<keyword evidence="11" id="KW-0503">Monooxygenase</keyword>
<evidence type="ECO:0000256" key="1">
    <source>
        <dbReference type="ARBA" id="ARBA00001971"/>
    </source>
</evidence>
<keyword evidence="12" id="KW-0472">Membrane</keyword>
<dbReference type="GO" id="GO:0016705">
    <property type="term" value="F:oxidoreductase activity, acting on paired donors, with incorporation or reduction of molecular oxygen"/>
    <property type="evidence" value="ECO:0007669"/>
    <property type="project" value="InterPro"/>
</dbReference>
<keyword evidence="8" id="KW-0492">Microsome</keyword>
<dbReference type="InterPro" id="IPR036396">
    <property type="entry name" value="Cyt_P450_sf"/>
</dbReference>
<dbReference type="InParanoid" id="A0A067QE47"/>
<evidence type="ECO:0000256" key="8">
    <source>
        <dbReference type="ARBA" id="ARBA00022848"/>
    </source>
</evidence>
<organism evidence="13 14">
    <name type="scientific">Zootermopsis nevadensis</name>
    <name type="common">Dampwood termite</name>
    <dbReference type="NCBI Taxonomy" id="136037"/>
    <lineage>
        <taxon>Eukaryota</taxon>
        <taxon>Metazoa</taxon>
        <taxon>Ecdysozoa</taxon>
        <taxon>Arthropoda</taxon>
        <taxon>Hexapoda</taxon>
        <taxon>Insecta</taxon>
        <taxon>Pterygota</taxon>
        <taxon>Neoptera</taxon>
        <taxon>Polyneoptera</taxon>
        <taxon>Dictyoptera</taxon>
        <taxon>Blattodea</taxon>
        <taxon>Blattoidea</taxon>
        <taxon>Termitoidae</taxon>
        <taxon>Termopsidae</taxon>
        <taxon>Zootermopsis</taxon>
    </lineage>
</organism>
<dbReference type="GO" id="GO:0005506">
    <property type="term" value="F:iron ion binding"/>
    <property type="evidence" value="ECO:0007669"/>
    <property type="project" value="InterPro"/>
</dbReference>
<gene>
    <name evidence="13" type="ORF">L798_00001</name>
</gene>
<comment type="cofactor">
    <cofactor evidence="1">
        <name>heme</name>
        <dbReference type="ChEBI" id="CHEBI:30413"/>
    </cofactor>
</comment>